<protein>
    <submittedName>
        <fullName evidence="1">Alkaline phosphatase family protein</fullName>
    </submittedName>
</protein>
<proteinExistence type="predicted"/>
<dbReference type="PANTHER" id="PTHR10151">
    <property type="entry name" value="ECTONUCLEOTIDE PYROPHOSPHATASE/PHOSPHODIESTERASE"/>
    <property type="match status" value="1"/>
</dbReference>
<reference evidence="1 2" key="1">
    <citation type="submission" date="2023-08" db="EMBL/GenBank/DDBJ databases">
        <title>Microbacterium sp. nov., isolated from a waste landfill.</title>
        <authorList>
            <person name="Wen W."/>
        </authorList>
    </citation>
    <scope>NUCLEOTIDE SEQUENCE [LARGE SCALE GENOMIC DNA]</scope>
    <source>
        <strain evidence="1 2">ASV81</strain>
    </source>
</reference>
<organism evidence="1 2">
    <name type="scientific">Microbacterium capsulatum</name>
    <dbReference type="NCBI Taxonomy" id="3041921"/>
    <lineage>
        <taxon>Bacteria</taxon>
        <taxon>Bacillati</taxon>
        <taxon>Actinomycetota</taxon>
        <taxon>Actinomycetes</taxon>
        <taxon>Micrococcales</taxon>
        <taxon>Microbacteriaceae</taxon>
        <taxon>Microbacterium</taxon>
    </lineage>
</organism>
<dbReference type="PANTHER" id="PTHR10151:SF120">
    <property type="entry name" value="BIS(5'-ADENOSYL)-TRIPHOSPHATASE"/>
    <property type="match status" value="1"/>
</dbReference>
<dbReference type="Proteomes" id="UP001230289">
    <property type="component" value="Unassembled WGS sequence"/>
</dbReference>
<accession>A0ABU0XJM9</accession>
<gene>
    <name evidence="1" type="ORF">RBR11_15495</name>
</gene>
<dbReference type="SUPFAM" id="SSF53649">
    <property type="entry name" value="Alkaline phosphatase-like"/>
    <property type="match status" value="1"/>
</dbReference>
<name>A0ABU0XJM9_9MICO</name>
<dbReference type="RefSeq" id="WP_308490276.1">
    <property type="nucleotide sequence ID" value="NZ_JAVFCB010000009.1"/>
</dbReference>
<dbReference type="InterPro" id="IPR017850">
    <property type="entry name" value="Alkaline_phosphatase_core_sf"/>
</dbReference>
<dbReference type="EMBL" id="JAVFCB010000009">
    <property type="protein sequence ID" value="MDQ4215322.1"/>
    <property type="molecule type" value="Genomic_DNA"/>
</dbReference>
<dbReference type="InterPro" id="IPR002591">
    <property type="entry name" value="Phosphodiest/P_Trfase"/>
</dbReference>
<dbReference type="Gene3D" id="3.40.720.10">
    <property type="entry name" value="Alkaline Phosphatase, subunit A"/>
    <property type="match status" value="1"/>
</dbReference>
<keyword evidence="2" id="KW-1185">Reference proteome</keyword>
<evidence type="ECO:0000313" key="2">
    <source>
        <dbReference type="Proteomes" id="UP001230289"/>
    </source>
</evidence>
<sequence>MSEEQIQRRPHVLIMGWDGVRDDVVRAAHTPQLDALAARGFFATVRVHDANPTISGPVWSTMATGVYRDRHGVHDNDFRGNAFDRHPDVLTRVRTALPGATTFAGGAWAPLVEEASGGPLFSGGGYRPAVPADTENTGGIELIATMDEAVTARVARELRHRDHAVVFAYEVLPDMVGHIEGVTDRYRAAVEICDEQLGVLLAAIDARPTRAEEDWTVIVLTDHGHLDAGHHGGDSEEERTAWISAAGPGIPAGSAPLVDHADVLPHVLAAFGLPADPALPGRPFGAHED</sequence>
<dbReference type="Pfam" id="PF01663">
    <property type="entry name" value="Phosphodiest"/>
    <property type="match status" value="1"/>
</dbReference>
<comment type="caution">
    <text evidence="1">The sequence shown here is derived from an EMBL/GenBank/DDBJ whole genome shotgun (WGS) entry which is preliminary data.</text>
</comment>
<evidence type="ECO:0000313" key="1">
    <source>
        <dbReference type="EMBL" id="MDQ4215322.1"/>
    </source>
</evidence>